<dbReference type="AlphaFoldDB" id="A0AAW2DH83"/>
<reference evidence="1 2" key="1">
    <citation type="submission" date="2024-01" db="EMBL/GenBank/DDBJ databases">
        <title>A telomere-to-telomere, gap-free genome of sweet tea (Lithocarpus litseifolius).</title>
        <authorList>
            <person name="Zhou J."/>
        </authorList>
    </citation>
    <scope>NUCLEOTIDE SEQUENCE [LARGE SCALE GENOMIC DNA]</scope>
    <source>
        <strain evidence="1">Zhou-2022a</strain>
        <tissue evidence="1">Leaf</tissue>
    </source>
</reference>
<name>A0AAW2DH83_9ROSI</name>
<evidence type="ECO:0000313" key="2">
    <source>
        <dbReference type="Proteomes" id="UP001459277"/>
    </source>
</evidence>
<dbReference type="PANTHER" id="PTHR31286">
    <property type="entry name" value="GLYCINE-RICH CELL WALL STRUCTURAL PROTEIN 1.8-LIKE"/>
    <property type="match status" value="1"/>
</dbReference>
<gene>
    <name evidence="1" type="ORF">SO802_005113</name>
</gene>
<evidence type="ECO:0000313" key="1">
    <source>
        <dbReference type="EMBL" id="KAL0010005.1"/>
    </source>
</evidence>
<organism evidence="1 2">
    <name type="scientific">Lithocarpus litseifolius</name>
    <dbReference type="NCBI Taxonomy" id="425828"/>
    <lineage>
        <taxon>Eukaryota</taxon>
        <taxon>Viridiplantae</taxon>
        <taxon>Streptophyta</taxon>
        <taxon>Embryophyta</taxon>
        <taxon>Tracheophyta</taxon>
        <taxon>Spermatophyta</taxon>
        <taxon>Magnoliopsida</taxon>
        <taxon>eudicotyledons</taxon>
        <taxon>Gunneridae</taxon>
        <taxon>Pentapetalae</taxon>
        <taxon>rosids</taxon>
        <taxon>fabids</taxon>
        <taxon>Fagales</taxon>
        <taxon>Fagaceae</taxon>
        <taxon>Lithocarpus</taxon>
    </lineage>
</organism>
<proteinExistence type="predicted"/>
<keyword evidence="2" id="KW-1185">Reference proteome</keyword>
<evidence type="ECO:0008006" key="3">
    <source>
        <dbReference type="Google" id="ProtNLM"/>
    </source>
</evidence>
<protein>
    <recommendedName>
        <fullName evidence="3">CCHC-type domain-containing protein</fullName>
    </recommendedName>
</protein>
<dbReference type="PANTHER" id="PTHR31286:SF99">
    <property type="entry name" value="DUF4283 DOMAIN-CONTAINING PROTEIN"/>
    <property type="match status" value="1"/>
</dbReference>
<dbReference type="Proteomes" id="UP001459277">
    <property type="component" value="Unassembled WGS sequence"/>
</dbReference>
<sequence>MHADYAFDVEETSLEEGVAAVGVSKEDKVRIRALWNLTLIVKTFGRNVGFLYLSTKIRTQGNPIDSNSKVIWNQFSGVRFPELPIEYYEPTILRKIGQSIGPVLRIDAHTISSSRGRCARLCIQVNLERPLIRKVMVGKLAIKVQYEGINSLCFACGRIGHLQEAYPALSCYTSPTRE</sequence>
<dbReference type="InterPro" id="IPR040256">
    <property type="entry name" value="At4g02000-like"/>
</dbReference>
<accession>A0AAW2DH83</accession>
<dbReference type="EMBL" id="JAZDWU010000002">
    <property type="protein sequence ID" value="KAL0010005.1"/>
    <property type="molecule type" value="Genomic_DNA"/>
</dbReference>
<comment type="caution">
    <text evidence="1">The sequence shown here is derived from an EMBL/GenBank/DDBJ whole genome shotgun (WGS) entry which is preliminary data.</text>
</comment>